<reference evidence="11 12" key="1">
    <citation type="submission" date="2014-04" db="EMBL/GenBank/DDBJ databases">
        <authorList>
            <consortium name="DOE Joint Genome Institute"/>
            <person name="Kuo A."/>
            <person name="Zuccaro A."/>
            <person name="Kohler A."/>
            <person name="Nagy L.G."/>
            <person name="Floudas D."/>
            <person name="Copeland A."/>
            <person name="Barry K.W."/>
            <person name="Cichocki N."/>
            <person name="Veneault-Fourrey C."/>
            <person name="LaButti K."/>
            <person name="Lindquist E.A."/>
            <person name="Lipzen A."/>
            <person name="Lundell T."/>
            <person name="Morin E."/>
            <person name="Murat C."/>
            <person name="Sun H."/>
            <person name="Tunlid A."/>
            <person name="Henrissat B."/>
            <person name="Grigoriev I.V."/>
            <person name="Hibbett D.S."/>
            <person name="Martin F."/>
            <person name="Nordberg H.P."/>
            <person name="Cantor M.N."/>
            <person name="Hua S.X."/>
        </authorList>
    </citation>
    <scope>NUCLEOTIDE SEQUENCE [LARGE SCALE GENOMIC DNA]</scope>
    <source>
        <strain evidence="11 12">MAFF 305830</strain>
    </source>
</reference>
<feature type="domain" description="RING-type" evidence="10">
    <location>
        <begin position="74"/>
        <end position="299"/>
    </location>
</feature>
<feature type="compositionally biased region" description="Basic and acidic residues" evidence="9">
    <location>
        <begin position="472"/>
        <end position="482"/>
    </location>
</feature>
<feature type="compositionally biased region" description="Polar residues" evidence="9">
    <location>
        <begin position="532"/>
        <end position="556"/>
    </location>
</feature>
<dbReference type="EMBL" id="KN824496">
    <property type="protein sequence ID" value="KIM19982.1"/>
    <property type="molecule type" value="Genomic_DNA"/>
</dbReference>
<dbReference type="HOGENOM" id="CLU_408898_0_0_1"/>
<keyword evidence="12" id="KW-1185">Reference proteome</keyword>
<feature type="region of interest" description="Disordered" evidence="9">
    <location>
        <begin position="353"/>
        <end position="374"/>
    </location>
</feature>
<keyword evidence="7" id="KW-0833">Ubl conjugation pathway</keyword>
<dbReference type="PANTHER" id="PTHR11685">
    <property type="entry name" value="RBR FAMILY RING FINGER AND IBR DOMAIN-CONTAINING"/>
    <property type="match status" value="1"/>
</dbReference>
<accession>A0A0C2WQS0</accession>
<proteinExistence type="predicted"/>
<evidence type="ECO:0000256" key="7">
    <source>
        <dbReference type="ARBA" id="ARBA00022786"/>
    </source>
</evidence>
<evidence type="ECO:0000256" key="6">
    <source>
        <dbReference type="ARBA" id="ARBA00022771"/>
    </source>
</evidence>
<evidence type="ECO:0000259" key="10">
    <source>
        <dbReference type="PROSITE" id="PS51873"/>
    </source>
</evidence>
<dbReference type="STRING" id="933852.A0A0C2WQS0"/>
<organism evidence="11 12">
    <name type="scientific">Serendipita vermifera MAFF 305830</name>
    <dbReference type="NCBI Taxonomy" id="933852"/>
    <lineage>
        <taxon>Eukaryota</taxon>
        <taxon>Fungi</taxon>
        <taxon>Dikarya</taxon>
        <taxon>Basidiomycota</taxon>
        <taxon>Agaricomycotina</taxon>
        <taxon>Agaricomycetes</taxon>
        <taxon>Sebacinales</taxon>
        <taxon>Serendipitaceae</taxon>
        <taxon>Serendipita</taxon>
    </lineage>
</organism>
<evidence type="ECO:0000256" key="9">
    <source>
        <dbReference type="SAM" id="MobiDB-lite"/>
    </source>
</evidence>
<dbReference type="InterPro" id="IPR044066">
    <property type="entry name" value="TRIAD_supradom"/>
</dbReference>
<dbReference type="GO" id="GO:0016567">
    <property type="term" value="P:protein ubiquitination"/>
    <property type="evidence" value="ECO:0007669"/>
    <property type="project" value="InterPro"/>
</dbReference>
<keyword evidence="6" id="KW-0863">Zinc-finger</keyword>
<feature type="region of interest" description="Disordered" evidence="9">
    <location>
        <begin position="528"/>
        <end position="651"/>
    </location>
</feature>
<gene>
    <name evidence="11" type="ORF">M408DRAFT_334181</name>
</gene>
<dbReference type="InterPro" id="IPR002867">
    <property type="entry name" value="IBR_dom"/>
</dbReference>
<keyword evidence="3" id="KW-0808">Transferase</keyword>
<evidence type="ECO:0000256" key="8">
    <source>
        <dbReference type="ARBA" id="ARBA00022833"/>
    </source>
</evidence>
<evidence type="ECO:0000256" key="5">
    <source>
        <dbReference type="ARBA" id="ARBA00022737"/>
    </source>
</evidence>
<dbReference type="InterPro" id="IPR017907">
    <property type="entry name" value="Znf_RING_CS"/>
</dbReference>
<reference evidence="12" key="2">
    <citation type="submission" date="2015-01" db="EMBL/GenBank/DDBJ databases">
        <title>Evolutionary Origins and Diversification of the Mycorrhizal Mutualists.</title>
        <authorList>
            <consortium name="DOE Joint Genome Institute"/>
            <consortium name="Mycorrhizal Genomics Consortium"/>
            <person name="Kohler A."/>
            <person name="Kuo A."/>
            <person name="Nagy L.G."/>
            <person name="Floudas D."/>
            <person name="Copeland A."/>
            <person name="Barry K.W."/>
            <person name="Cichocki N."/>
            <person name="Veneault-Fourrey C."/>
            <person name="LaButti K."/>
            <person name="Lindquist E.A."/>
            <person name="Lipzen A."/>
            <person name="Lundell T."/>
            <person name="Morin E."/>
            <person name="Murat C."/>
            <person name="Riley R."/>
            <person name="Ohm R."/>
            <person name="Sun H."/>
            <person name="Tunlid A."/>
            <person name="Henrissat B."/>
            <person name="Grigoriev I.V."/>
            <person name="Hibbett D.S."/>
            <person name="Martin F."/>
        </authorList>
    </citation>
    <scope>NUCLEOTIDE SEQUENCE [LARGE SCALE GENOMIC DNA]</scope>
    <source>
        <strain evidence="12">MAFF 305830</strain>
    </source>
</reference>
<keyword evidence="8" id="KW-0862">Zinc</keyword>
<dbReference type="Gene3D" id="3.30.40.10">
    <property type="entry name" value="Zinc/RING finger domain, C3HC4 (zinc finger)"/>
    <property type="match status" value="1"/>
</dbReference>
<dbReference type="PROSITE" id="PS00518">
    <property type="entry name" value="ZF_RING_1"/>
    <property type="match status" value="1"/>
</dbReference>
<dbReference type="GO" id="GO:0008270">
    <property type="term" value="F:zinc ion binding"/>
    <property type="evidence" value="ECO:0007669"/>
    <property type="project" value="UniProtKB-KW"/>
</dbReference>
<dbReference type="CDD" id="cd20335">
    <property type="entry name" value="BRcat_RBR"/>
    <property type="match status" value="1"/>
</dbReference>
<keyword evidence="4" id="KW-0479">Metal-binding</keyword>
<dbReference type="SMART" id="SM00647">
    <property type="entry name" value="IBR"/>
    <property type="match status" value="2"/>
</dbReference>
<evidence type="ECO:0000256" key="4">
    <source>
        <dbReference type="ARBA" id="ARBA00022723"/>
    </source>
</evidence>
<dbReference type="Pfam" id="PF22191">
    <property type="entry name" value="IBR_1"/>
    <property type="match status" value="1"/>
</dbReference>
<dbReference type="GO" id="GO:0061630">
    <property type="term" value="F:ubiquitin protein ligase activity"/>
    <property type="evidence" value="ECO:0007669"/>
    <property type="project" value="UniProtKB-EC"/>
</dbReference>
<evidence type="ECO:0000256" key="2">
    <source>
        <dbReference type="ARBA" id="ARBA00012251"/>
    </source>
</evidence>
<evidence type="ECO:0000256" key="3">
    <source>
        <dbReference type="ARBA" id="ARBA00022679"/>
    </source>
</evidence>
<dbReference type="EC" id="2.3.2.31" evidence="2"/>
<dbReference type="Proteomes" id="UP000054097">
    <property type="component" value="Unassembled WGS sequence"/>
</dbReference>
<keyword evidence="5" id="KW-0677">Repeat</keyword>
<dbReference type="OrthoDB" id="1431934at2759"/>
<evidence type="ECO:0000256" key="1">
    <source>
        <dbReference type="ARBA" id="ARBA00001798"/>
    </source>
</evidence>
<dbReference type="SUPFAM" id="SSF57850">
    <property type="entry name" value="RING/U-box"/>
    <property type="match status" value="3"/>
</dbReference>
<feature type="compositionally biased region" description="Polar residues" evidence="9">
    <location>
        <begin position="603"/>
        <end position="612"/>
    </location>
</feature>
<sequence>MRSWTSTLSLNVNGVLSGLLHSSPSSGPRSAPESSQTAQVPRFMAPEFVVPPYSSGSQPQHNGPVASAVSIVPTGVECIVCTSDAAEVEFPIDAPTSACNHPPQVCVGCLQQIILVSITSGDYSTGILCASPDCAQRLDYYDIQKFATPEAFDRYDKLLLQDSLRTDEHYVLCLEPSCAAGQEHTGGESNNIVTCHSCGTKQCFRHQVLWHEGFTCAQWDEHQRVTVVQQEMSDEWIQANTKPCPRCSSRLEKAEGCDHFTCRPPGGCGHQFCWECLAPWAEIISGDNSRHYDHCSYYSGLPSRNPAPPEIRAASASTRQTSQNVAPRSFTLRPLLLNPNPAPFDVVRAAQTRAPPAANRQAETRRAVLRRHRESRTSFEAVPLGNPVTYGQNRRSPTRTGYSIEELNAVRQHLHPNLGRTSPREHDARRQAVSNWVAGIPPSPNVVRRQPARGNNANLSPLGRNQLPFVAQDRRVASEGEGRNGPPVLGRGPQRRPQNNLANPNDYQAAFAVADSIYPSLAALGRQRQREGSQVQSVTSQARPWDRNSTGYQVNTWVERPPMPSSPHNYPRQDRSADPFFEPVSPHNRTHQNFSAPQPFMSRDNSYAQIANSGEAGPSSRRPPMPGGPSTPRHAPREPRGDGLEASNIPLSFHPAMALTLARTGRFEDPSS</sequence>
<dbReference type="AlphaFoldDB" id="A0A0C2WQS0"/>
<dbReference type="Gene3D" id="1.20.120.1750">
    <property type="match status" value="1"/>
</dbReference>
<evidence type="ECO:0000313" key="12">
    <source>
        <dbReference type="Proteomes" id="UP000054097"/>
    </source>
</evidence>
<name>A0A0C2WQS0_SERVB</name>
<comment type="catalytic activity">
    <reaction evidence="1">
        <text>[E2 ubiquitin-conjugating enzyme]-S-ubiquitinyl-L-cysteine + [acceptor protein]-L-lysine = [E2 ubiquitin-conjugating enzyme]-L-cysteine + [acceptor protein]-N(6)-ubiquitinyl-L-lysine.</text>
        <dbReference type="EC" id="2.3.2.31"/>
    </reaction>
</comment>
<dbReference type="InterPro" id="IPR031127">
    <property type="entry name" value="E3_UB_ligase_RBR"/>
</dbReference>
<dbReference type="Pfam" id="PF01485">
    <property type="entry name" value="IBR"/>
    <property type="match status" value="1"/>
</dbReference>
<evidence type="ECO:0000313" key="11">
    <source>
        <dbReference type="EMBL" id="KIM19982.1"/>
    </source>
</evidence>
<dbReference type="PROSITE" id="PS51873">
    <property type="entry name" value="TRIAD"/>
    <property type="match status" value="1"/>
</dbReference>
<feature type="region of interest" description="Disordered" evidence="9">
    <location>
        <begin position="441"/>
        <end position="503"/>
    </location>
</feature>
<dbReference type="InterPro" id="IPR013083">
    <property type="entry name" value="Znf_RING/FYVE/PHD"/>
</dbReference>
<protein>
    <recommendedName>
        <fullName evidence="2">RBR-type E3 ubiquitin transferase</fullName>
        <ecNumber evidence="2">2.3.2.31</ecNumber>
    </recommendedName>
</protein>